<dbReference type="PANTHER" id="PTHR11011:SF60">
    <property type="entry name" value="FATTY ACYL-COA REDUCTASE-RELATED"/>
    <property type="match status" value="1"/>
</dbReference>
<feature type="domain" description="Fatty acyl-CoA reductase C-terminal" evidence="12">
    <location>
        <begin position="460"/>
        <end position="552"/>
    </location>
</feature>
<dbReference type="Gene3D" id="3.40.50.720">
    <property type="entry name" value="NAD(P)-binding Rossmann-like Domain"/>
    <property type="match status" value="1"/>
</dbReference>
<dbReference type="InterPro" id="IPR036291">
    <property type="entry name" value="NAD(P)-bd_dom_sf"/>
</dbReference>
<accession>A0A212ER01</accession>
<keyword evidence="10" id="KW-0560">Oxidoreductase</keyword>
<dbReference type="Pfam" id="PF07993">
    <property type="entry name" value="NAD_binding_4"/>
    <property type="match status" value="1"/>
</dbReference>
<dbReference type="InParanoid" id="A0A212ER01"/>
<name>A0A212ER01_DANPL</name>
<dbReference type="KEGG" id="dpl:KGM_210775"/>
<evidence type="ECO:0000256" key="11">
    <source>
        <dbReference type="SAM" id="MobiDB-lite"/>
    </source>
</evidence>
<dbReference type="EC" id="1.2.1.84" evidence="10"/>
<evidence type="ECO:0000256" key="5">
    <source>
        <dbReference type="ARBA" id="ARBA00022857"/>
    </source>
</evidence>
<dbReference type="CDD" id="cd09071">
    <property type="entry name" value="FAR_C"/>
    <property type="match status" value="1"/>
</dbReference>
<comment type="similarity">
    <text evidence="2 10">Belongs to the fatty acyl-CoA reductase family.</text>
</comment>
<dbReference type="GO" id="GO:0102965">
    <property type="term" value="F:alcohol-forming long-chain fatty acyl-CoA reductase activity"/>
    <property type="evidence" value="ECO:0007669"/>
    <property type="project" value="UniProtKB-EC"/>
</dbReference>
<evidence type="ECO:0000313" key="14">
    <source>
        <dbReference type="EMBL" id="OWR43905.1"/>
    </source>
</evidence>
<proteinExistence type="inferred from homology"/>
<comment type="caution">
    <text evidence="14">The sequence shown here is derived from an EMBL/GenBank/DDBJ whole genome shotgun (WGS) entry which is preliminary data.</text>
</comment>
<evidence type="ECO:0000313" key="15">
    <source>
        <dbReference type="Proteomes" id="UP000007151"/>
    </source>
</evidence>
<evidence type="ECO:0000259" key="12">
    <source>
        <dbReference type="Pfam" id="PF03015"/>
    </source>
</evidence>
<dbReference type="EMBL" id="AGBW02013183">
    <property type="protein sequence ID" value="OWR43905.1"/>
    <property type="molecule type" value="Genomic_DNA"/>
</dbReference>
<keyword evidence="4 10" id="KW-0812">Transmembrane</keyword>
<comment type="catalytic activity">
    <reaction evidence="9 10">
        <text>a long-chain fatty acyl-CoA + 2 NADPH + 2 H(+) = a long-chain primary fatty alcohol + 2 NADP(+) + CoA</text>
        <dbReference type="Rhea" id="RHEA:52716"/>
        <dbReference type="ChEBI" id="CHEBI:15378"/>
        <dbReference type="ChEBI" id="CHEBI:57287"/>
        <dbReference type="ChEBI" id="CHEBI:57783"/>
        <dbReference type="ChEBI" id="CHEBI:58349"/>
        <dbReference type="ChEBI" id="CHEBI:77396"/>
        <dbReference type="ChEBI" id="CHEBI:83139"/>
        <dbReference type="EC" id="1.2.1.84"/>
    </reaction>
</comment>
<dbReference type="CDD" id="cd05236">
    <property type="entry name" value="FAR-N_SDR_e"/>
    <property type="match status" value="1"/>
</dbReference>
<dbReference type="GO" id="GO:0035336">
    <property type="term" value="P:long-chain fatty-acyl-CoA metabolic process"/>
    <property type="evidence" value="ECO:0007669"/>
    <property type="project" value="TreeGrafter"/>
</dbReference>
<protein>
    <recommendedName>
        <fullName evidence="10">Fatty acyl-CoA reductase</fullName>
        <ecNumber evidence="10">1.2.1.84</ecNumber>
    </recommendedName>
</protein>
<evidence type="ECO:0000256" key="7">
    <source>
        <dbReference type="ARBA" id="ARBA00023098"/>
    </source>
</evidence>
<dbReference type="InterPro" id="IPR013120">
    <property type="entry name" value="FAR_NAD-bd"/>
</dbReference>
<evidence type="ECO:0000256" key="3">
    <source>
        <dbReference type="ARBA" id="ARBA00022516"/>
    </source>
</evidence>
<evidence type="ECO:0000256" key="9">
    <source>
        <dbReference type="ARBA" id="ARBA00052530"/>
    </source>
</evidence>
<evidence type="ECO:0000256" key="10">
    <source>
        <dbReference type="RuleBase" id="RU363097"/>
    </source>
</evidence>
<dbReference type="SUPFAM" id="SSF51735">
    <property type="entry name" value="NAD(P)-binding Rossmann-fold domains"/>
    <property type="match status" value="1"/>
</dbReference>
<sequence length="608" mass="69079">MAESFAGVPSWHHFRLARVSAFLQLDSACGIVVDGDEDAELYGPPQYSPSRIAPEADIPEAEDPRERDSDNKMEIARRIEEKGLEKSLRVKQALESGNSEVVTVYDGAVLFITGGSGFIGKQLVEKILRTCNVKKIYLLLRPKKGKTAIQRLNQILEDPVYGILRSEQPDFASKLIPVEGDVVDLNLGIEEESRKKIIEEVNIIFHGAATINFEETIKVAALTNIRGTREILNLAKSCKQLKSLVHISTAYAHATRSRIKTEIKEDFYDSPLPPDALIQLAEDLENEQLEKVIEPLRRDWPNTYTFTKAITEELVRQTATDLPVCIVRPAIVISAYKEPVPGWVDIKNAYGPSGMVLGVSLGVTHTVHADEDIMLDFVPVDIVNNALIVAAWTTHQSYIAGEKQIKIYFVTGHRNPIYYRDVVNVVKEQARPLVSPKAIWHSFAVVTKYKLIYLLLTWLLHYIPGYIIDGVCVMIGEKPQFIKVYKKVYSVSSVFVYFTNNDWVFLDDNALRLYDQLNSADKELFTCDMQQVDMPAMLMTWFYGVSKFIIKDDVTQYEYAVRKQWWLRIANVMFLTLYFYALYKLVAVTFACLFYFFNLSAGVYQTSV</sequence>
<dbReference type="Proteomes" id="UP000007151">
    <property type="component" value="Unassembled WGS sequence"/>
</dbReference>
<keyword evidence="5 10" id="KW-0521">NADP</keyword>
<evidence type="ECO:0000256" key="6">
    <source>
        <dbReference type="ARBA" id="ARBA00022989"/>
    </source>
</evidence>
<dbReference type="PANTHER" id="PTHR11011">
    <property type="entry name" value="MALE STERILITY PROTEIN 2-RELATED"/>
    <property type="match status" value="1"/>
</dbReference>
<dbReference type="FunFam" id="3.40.50.720:FF:000143">
    <property type="entry name" value="Fatty acyl-CoA reductase"/>
    <property type="match status" value="1"/>
</dbReference>
<evidence type="ECO:0000259" key="13">
    <source>
        <dbReference type="Pfam" id="PF07993"/>
    </source>
</evidence>
<dbReference type="InterPro" id="IPR026055">
    <property type="entry name" value="FAR"/>
</dbReference>
<feature type="compositionally biased region" description="Basic and acidic residues" evidence="11">
    <location>
        <begin position="62"/>
        <end position="72"/>
    </location>
</feature>
<dbReference type="GO" id="GO:0080019">
    <property type="term" value="F:alcohol-forming very long-chain fatty acyl-CoA reductase activity"/>
    <property type="evidence" value="ECO:0007669"/>
    <property type="project" value="InterPro"/>
</dbReference>
<reference evidence="14 15" key="1">
    <citation type="journal article" date="2011" name="Cell">
        <title>The monarch butterfly genome yields insights into long-distance migration.</title>
        <authorList>
            <person name="Zhan S."/>
            <person name="Merlin C."/>
            <person name="Boore J.L."/>
            <person name="Reppert S.M."/>
        </authorList>
    </citation>
    <scope>NUCLEOTIDE SEQUENCE [LARGE SCALE GENOMIC DNA]</scope>
    <source>
        <strain evidence="14">F-2</strain>
    </source>
</reference>
<keyword evidence="8 10" id="KW-0472">Membrane</keyword>
<keyword evidence="15" id="KW-1185">Reference proteome</keyword>
<keyword evidence="3 10" id="KW-0444">Lipid biosynthesis</keyword>
<dbReference type="AlphaFoldDB" id="A0A212ER01"/>
<keyword evidence="6 10" id="KW-1133">Transmembrane helix</keyword>
<comment type="function">
    <text evidence="10">Catalyzes the reduction of fatty acyl-CoA to fatty alcohols.</text>
</comment>
<evidence type="ECO:0000256" key="2">
    <source>
        <dbReference type="ARBA" id="ARBA00005928"/>
    </source>
</evidence>
<organism evidence="14 15">
    <name type="scientific">Danaus plexippus plexippus</name>
    <dbReference type="NCBI Taxonomy" id="278856"/>
    <lineage>
        <taxon>Eukaryota</taxon>
        <taxon>Metazoa</taxon>
        <taxon>Ecdysozoa</taxon>
        <taxon>Arthropoda</taxon>
        <taxon>Hexapoda</taxon>
        <taxon>Insecta</taxon>
        <taxon>Pterygota</taxon>
        <taxon>Neoptera</taxon>
        <taxon>Endopterygota</taxon>
        <taxon>Lepidoptera</taxon>
        <taxon>Glossata</taxon>
        <taxon>Ditrysia</taxon>
        <taxon>Papilionoidea</taxon>
        <taxon>Nymphalidae</taxon>
        <taxon>Danainae</taxon>
        <taxon>Danaini</taxon>
        <taxon>Danaina</taxon>
        <taxon>Danaus</taxon>
        <taxon>Danaus</taxon>
    </lineage>
</organism>
<comment type="subcellular location">
    <subcellularLocation>
        <location evidence="1">Membrane</location>
        <topology evidence="1">Multi-pass membrane protein</topology>
    </subcellularLocation>
</comment>
<evidence type="ECO:0000256" key="4">
    <source>
        <dbReference type="ARBA" id="ARBA00022692"/>
    </source>
</evidence>
<gene>
    <name evidence="14" type="ORF">KGM_210775</name>
</gene>
<dbReference type="Pfam" id="PF03015">
    <property type="entry name" value="Sterile"/>
    <property type="match status" value="1"/>
</dbReference>
<keyword evidence="7 10" id="KW-0443">Lipid metabolism</keyword>
<feature type="region of interest" description="Disordered" evidence="11">
    <location>
        <begin position="43"/>
        <end position="72"/>
    </location>
</feature>
<dbReference type="GO" id="GO:0016020">
    <property type="term" value="C:membrane"/>
    <property type="evidence" value="ECO:0007669"/>
    <property type="project" value="UniProtKB-SubCell"/>
</dbReference>
<feature type="domain" description="Thioester reductase (TE)" evidence="13">
    <location>
        <begin position="112"/>
        <end position="386"/>
    </location>
</feature>
<feature type="transmembrane region" description="Helical" evidence="10">
    <location>
        <begin position="451"/>
        <end position="476"/>
    </location>
</feature>
<dbReference type="eggNOG" id="KOG1221">
    <property type="taxonomic scope" value="Eukaryota"/>
</dbReference>
<evidence type="ECO:0000256" key="8">
    <source>
        <dbReference type="ARBA" id="ARBA00023136"/>
    </source>
</evidence>
<evidence type="ECO:0000256" key="1">
    <source>
        <dbReference type="ARBA" id="ARBA00004141"/>
    </source>
</evidence>
<dbReference type="GO" id="GO:0005777">
    <property type="term" value="C:peroxisome"/>
    <property type="evidence" value="ECO:0007669"/>
    <property type="project" value="TreeGrafter"/>
</dbReference>
<dbReference type="InterPro" id="IPR033640">
    <property type="entry name" value="FAR_C"/>
</dbReference>
<feature type="transmembrane region" description="Helical" evidence="10">
    <location>
        <begin position="572"/>
        <end position="597"/>
    </location>
</feature>